<protein>
    <submittedName>
        <fullName evidence="1">Nucleolar protein 4</fullName>
    </submittedName>
</protein>
<dbReference type="GeneID" id="94194493"/>
<proteinExistence type="predicted"/>
<reference evidence="1 2" key="1">
    <citation type="submission" date="2021-06" db="EMBL/GenBank/DDBJ databases">
        <title>Genome sequence of Babesia caballi.</title>
        <authorList>
            <person name="Yamagishi J."/>
            <person name="Kidaka T."/>
            <person name="Ochi A."/>
        </authorList>
    </citation>
    <scope>NUCLEOTIDE SEQUENCE [LARGE SCALE GENOMIC DNA]</scope>
    <source>
        <strain evidence="1">USDA-D6B2</strain>
    </source>
</reference>
<comment type="caution">
    <text evidence="1">The sequence shown here is derived from an EMBL/GenBank/DDBJ whole genome shotgun (WGS) entry which is preliminary data.</text>
</comment>
<organism evidence="1 2">
    <name type="scientific">Babesia caballi</name>
    <dbReference type="NCBI Taxonomy" id="5871"/>
    <lineage>
        <taxon>Eukaryota</taxon>
        <taxon>Sar</taxon>
        <taxon>Alveolata</taxon>
        <taxon>Apicomplexa</taxon>
        <taxon>Aconoidasida</taxon>
        <taxon>Piroplasmida</taxon>
        <taxon>Babesiidae</taxon>
        <taxon>Babesia</taxon>
    </lineage>
</organism>
<name>A0AAV4LTM2_BABCB</name>
<sequence>MLSRVTHPGVNFLDGRELEGPGDAAGGSLDRAVQLRNEGVEVLDAGLAGACRGRGDGQQGGVDAELLQAALELTQQRVEVLKGRLVGGDRRGGIDIGGGEWLLAQRLALGWRQDALETVIVD</sequence>
<dbReference type="Proteomes" id="UP001497744">
    <property type="component" value="Unassembled WGS sequence"/>
</dbReference>
<gene>
    <name evidence="1" type="ORF">BcabD6B2_24470</name>
</gene>
<dbReference type="RefSeq" id="XP_067715081.1">
    <property type="nucleotide sequence ID" value="XM_067858980.1"/>
</dbReference>
<evidence type="ECO:0000313" key="1">
    <source>
        <dbReference type="EMBL" id="GIX63012.1"/>
    </source>
</evidence>
<dbReference type="EMBL" id="BPLF01000002">
    <property type="protein sequence ID" value="GIX63012.1"/>
    <property type="molecule type" value="Genomic_DNA"/>
</dbReference>
<accession>A0AAV4LTM2</accession>
<dbReference type="AlphaFoldDB" id="A0AAV4LTM2"/>
<keyword evidence="2" id="KW-1185">Reference proteome</keyword>
<evidence type="ECO:0000313" key="2">
    <source>
        <dbReference type="Proteomes" id="UP001497744"/>
    </source>
</evidence>